<comment type="caution">
    <text evidence="5">The sequence shown here is derived from an EMBL/GenBank/DDBJ whole genome shotgun (WGS) entry which is preliminary data.</text>
</comment>
<comment type="similarity">
    <text evidence="1">Belongs to the sulfotransferase 1 family.</text>
</comment>
<keyword evidence="2" id="KW-0808">Transferase</keyword>
<dbReference type="InterPro" id="IPR000863">
    <property type="entry name" value="Sulfotransferase_dom"/>
</dbReference>
<dbReference type="InterPro" id="IPR027417">
    <property type="entry name" value="P-loop_NTPase"/>
</dbReference>
<gene>
    <name evidence="5" type="ORF">LCGC14_0204180</name>
</gene>
<feature type="region of interest" description="Disordered" evidence="3">
    <location>
        <begin position="292"/>
        <end position="315"/>
    </location>
</feature>
<evidence type="ECO:0000259" key="4">
    <source>
        <dbReference type="Pfam" id="PF00685"/>
    </source>
</evidence>
<protein>
    <recommendedName>
        <fullName evidence="4">Sulfotransferase domain-containing protein</fullName>
    </recommendedName>
</protein>
<dbReference type="Gene3D" id="3.40.50.300">
    <property type="entry name" value="P-loop containing nucleotide triphosphate hydrolases"/>
    <property type="match status" value="1"/>
</dbReference>
<proteinExistence type="inferred from homology"/>
<name>A0A0F9UMK2_9ZZZZ</name>
<dbReference type="PANTHER" id="PTHR11783">
    <property type="entry name" value="SULFOTRANSFERASE SULT"/>
    <property type="match status" value="1"/>
</dbReference>
<dbReference type="Pfam" id="PF00685">
    <property type="entry name" value="Sulfotransfer_1"/>
    <property type="match status" value="1"/>
</dbReference>
<evidence type="ECO:0000256" key="2">
    <source>
        <dbReference type="ARBA" id="ARBA00022679"/>
    </source>
</evidence>
<accession>A0A0F9UMK2</accession>
<reference evidence="5" key="1">
    <citation type="journal article" date="2015" name="Nature">
        <title>Complex archaea that bridge the gap between prokaryotes and eukaryotes.</title>
        <authorList>
            <person name="Spang A."/>
            <person name="Saw J.H."/>
            <person name="Jorgensen S.L."/>
            <person name="Zaremba-Niedzwiedzka K."/>
            <person name="Martijn J."/>
            <person name="Lind A.E."/>
            <person name="van Eijk R."/>
            <person name="Schleper C."/>
            <person name="Guy L."/>
            <person name="Ettema T.J."/>
        </authorList>
    </citation>
    <scope>NUCLEOTIDE SEQUENCE</scope>
</reference>
<dbReference type="SUPFAM" id="SSF52540">
    <property type="entry name" value="P-loop containing nucleoside triphosphate hydrolases"/>
    <property type="match status" value="1"/>
</dbReference>
<evidence type="ECO:0000313" key="5">
    <source>
        <dbReference type="EMBL" id="KKN92889.1"/>
    </source>
</evidence>
<feature type="domain" description="Sulfotransferase" evidence="4">
    <location>
        <begin position="3"/>
        <end position="219"/>
    </location>
</feature>
<dbReference type="GO" id="GO:0008146">
    <property type="term" value="F:sulfotransferase activity"/>
    <property type="evidence" value="ECO:0007669"/>
    <property type="project" value="InterPro"/>
</dbReference>
<evidence type="ECO:0000256" key="3">
    <source>
        <dbReference type="SAM" id="MobiDB-lite"/>
    </source>
</evidence>
<feature type="compositionally biased region" description="Basic and acidic residues" evidence="3">
    <location>
        <begin position="292"/>
        <end position="307"/>
    </location>
</feature>
<organism evidence="5">
    <name type="scientific">marine sediment metagenome</name>
    <dbReference type="NCBI Taxonomy" id="412755"/>
    <lineage>
        <taxon>unclassified sequences</taxon>
        <taxon>metagenomes</taxon>
        <taxon>ecological metagenomes</taxon>
    </lineage>
</organism>
<dbReference type="EMBL" id="LAZR01000091">
    <property type="protein sequence ID" value="KKN92889.1"/>
    <property type="molecule type" value="Genomic_DNA"/>
</dbReference>
<evidence type="ECO:0000256" key="1">
    <source>
        <dbReference type="ARBA" id="ARBA00005771"/>
    </source>
</evidence>
<sequence length="315" mass="35501">MLVWIASFPRSGNTLFRMALTRLYGVKSYSVHGDADLERLGIAEAVGHQGLPEGGIERLRDSDGVHFVKTHDLRPPDESPAIYIVRDGRDALVSYAHYQCDVEQQGEGFEQRLAKLILGDSPRGRWGDHVLAWRDRPSSTAIVTYEDLVADPFPRVRGALSELGIILPEEDAPANLPSFAQLQADSPAFFRKGSPGQWREEMTPVMEHHFWRWNAAGMSRAGYPVRERPSTGKPGPPWYDMESLYTWLLKETQGALEQKQDQLTRRSAEIQAARDSLSWTLTAPLRWLKDKLLRRGRAPKDSNDRPHTHSGPQSG</sequence>
<dbReference type="AlphaFoldDB" id="A0A0F9UMK2"/>